<evidence type="ECO:0000256" key="1">
    <source>
        <dbReference type="SAM" id="MobiDB-lite"/>
    </source>
</evidence>
<reference evidence="2 3" key="1">
    <citation type="submission" date="2018-11" db="EMBL/GenBank/DDBJ databases">
        <authorList>
            <consortium name="Pathogen Informatics"/>
        </authorList>
    </citation>
    <scope>NUCLEOTIDE SEQUENCE [LARGE SCALE GENOMIC DNA]</scope>
</reference>
<dbReference type="Proteomes" id="UP000270094">
    <property type="component" value="Unassembled WGS sequence"/>
</dbReference>
<feature type="region of interest" description="Disordered" evidence="1">
    <location>
        <begin position="73"/>
        <end position="102"/>
    </location>
</feature>
<feature type="non-terminal residue" evidence="2">
    <location>
        <position position="102"/>
    </location>
</feature>
<gene>
    <name evidence="2" type="ORF">SVUK_LOCUS21049</name>
</gene>
<keyword evidence="3" id="KW-1185">Reference proteome</keyword>
<dbReference type="EMBL" id="UYYB01149592">
    <property type="protein sequence ID" value="VDM86051.1"/>
    <property type="molecule type" value="Genomic_DNA"/>
</dbReference>
<protein>
    <submittedName>
        <fullName evidence="2">Uncharacterized protein</fullName>
    </submittedName>
</protein>
<name>A0A3P7JJT6_STRVU</name>
<dbReference type="AlphaFoldDB" id="A0A3P7JJT6"/>
<proteinExistence type="predicted"/>
<sequence>MECLAVLEGLELAASLWLLRRIFLVDALNARLVLLGSREIMEAKGHVDSLVVVVQWALQEMLEKRELKDQWGNRVPLDRREHQGNPEHRGKTHRDQHQAVQE</sequence>
<evidence type="ECO:0000313" key="2">
    <source>
        <dbReference type="EMBL" id="VDM86051.1"/>
    </source>
</evidence>
<organism evidence="2 3">
    <name type="scientific">Strongylus vulgaris</name>
    <name type="common">Blood worm</name>
    <dbReference type="NCBI Taxonomy" id="40348"/>
    <lineage>
        <taxon>Eukaryota</taxon>
        <taxon>Metazoa</taxon>
        <taxon>Ecdysozoa</taxon>
        <taxon>Nematoda</taxon>
        <taxon>Chromadorea</taxon>
        <taxon>Rhabditida</taxon>
        <taxon>Rhabditina</taxon>
        <taxon>Rhabditomorpha</taxon>
        <taxon>Strongyloidea</taxon>
        <taxon>Strongylidae</taxon>
        <taxon>Strongylus</taxon>
    </lineage>
</organism>
<accession>A0A3P7JJT6</accession>
<evidence type="ECO:0000313" key="3">
    <source>
        <dbReference type="Proteomes" id="UP000270094"/>
    </source>
</evidence>